<evidence type="ECO:0000256" key="1">
    <source>
        <dbReference type="RuleBase" id="RU000411"/>
    </source>
</evidence>
<dbReference type="PANTHER" id="PTHR11461">
    <property type="entry name" value="SERINE PROTEASE INHIBITOR, SERPIN"/>
    <property type="match status" value="1"/>
</dbReference>
<name>A0A4R6K3A2_9ACTN</name>
<dbReference type="InterPro" id="IPR042185">
    <property type="entry name" value="Serpin_sf_2"/>
</dbReference>
<dbReference type="PROSITE" id="PS51257">
    <property type="entry name" value="PROKAR_LIPOPROTEIN"/>
    <property type="match status" value="1"/>
</dbReference>
<comment type="similarity">
    <text evidence="1">Belongs to the serpin family.</text>
</comment>
<proteinExistence type="inferred from homology"/>
<evidence type="ECO:0000313" key="3">
    <source>
        <dbReference type="EMBL" id="TDO42166.1"/>
    </source>
</evidence>
<sequence>MRNREGAAVVQGFVIRVLVTFALVCGLLTTSACGGGEVPGDAARIKVKLAASDAAPVAQAVNRFGFDLFHEVDREDKNTITSPLSVSVLLAMVAAGADGDTATEMARVLGLREGRDERVGALLRELAGADDVTLSVSDALYNSGTLEDAYVDFVRRSFGGTVENVDLGSAETARKIDEWVDENTGGRIKGIARELGLPSAQAVLVLVNAVYFLGKWQREFEDTRDERFTTAGGPIVVPMMHLTHASFDYAERDGFRMLRLPYGEKGRYGMEVVLSASGRTAGAAEWQALKSELAPREFDDVALPRFELRWEGDLKAPLRELGMASPFDAGRANFRPMSPDGRWLEKVYHKTYVRVDEKGTEAAAVTGGAMMTSARVDPVVFRADRPFQFTISDQQTGTIVFMGAVRDPR</sequence>
<dbReference type="GO" id="GO:0004867">
    <property type="term" value="F:serine-type endopeptidase inhibitor activity"/>
    <property type="evidence" value="ECO:0007669"/>
    <property type="project" value="InterPro"/>
</dbReference>
<comment type="caution">
    <text evidence="3">The sequence shown here is derived from an EMBL/GenBank/DDBJ whole genome shotgun (WGS) entry which is preliminary data.</text>
</comment>
<keyword evidence="4" id="KW-1185">Reference proteome</keyword>
<accession>A0A4R6K3A2</accession>
<dbReference type="PANTHER" id="PTHR11461:SF211">
    <property type="entry name" value="GH10112P-RELATED"/>
    <property type="match status" value="1"/>
</dbReference>
<dbReference type="SMART" id="SM00093">
    <property type="entry name" value="SERPIN"/>
    <property type="match status" value="1"/>
</dbReference>
<dbReference type="EMBL" id="SNWR01000001">
    <property type="protein sequence ID" value="TDO42166.1"/>
    <property type="molecule type" value="Genomic_DNA"/>
</dbReference>
<protein>
    <submittedName>
        <fullName evidence="3">Serpin B</fullName>
    </submittedName>
</protein>
<dbReference type="Pfam" id="PF00079">
    <property type="entry name" value="Serpin"/>
    <property type="match status" value="1"/>
</dbReference>
<dbReference type="GO" id="GO:0005615">
    <property type="term" value="C:extracellular space"/>
    <property type="evidence" value="ECO:0007669"/>
    <property type="project" value="InterPro"/>
</dbReference>
<feature type="domain" description="Serpin" evidence="2">
    <location>
        <begin position="66"/>
        <end position="408"/>
    </location>
</feature>
<dbReference type="InterPro" id="IPR036186">
    <property type="entry name" value="Serpin_sf"/>
</dbReference>
<dbReference type="InterPro" id="IPR000215">
    <property type="entry name" value="Serpin_fam"/>
</dbReference>
<reference evidence="3 4" key="1">
    <citation type="submission" date="2019-03" db="EMBL/GenBank/DDBJ databases">
        <title>Sequencing the genomes of 1000 actinobacteria strains.</title>
        <authorList>
            <person name="Klenk H.-P."/>
        </authorList>
    </citation>
    <scope>NUCLEOTIDE SEQUENCE [LARGE SCALE GENOMIC DNA]</scope>
    <source>
        <strain evidence="3 4">DSM 43805</strain>
    </source>
</reference>
<dbReference type="Gene3D" id="3.30.497.10">
    <property type="entry name" value="Antithrombin, subunit I, domain 2"/>
    <property type="match status" value="1"/>
</dbReference>
<dbReference type="SUPFAM" id="SSF56574">
    <property type="entry name" value="Serpins"/>
    <property type="match status" value="1"/>
</dbReference>
<dbReference type="CDD" id="cd19588">
    <property type="entry name" value="serpin_miropin-like"/>
    <property type="match status" value="1"/>
</dbReference>
<dbReference type="InterPro" id="IPR023796">
    <property type="entry name" value="Serpin_dom"/>
</dbReference>
<evidence type="ECO:0000259" key="2">
    <source>
        <dbReference type="SMART" id="SM00093"/>
    </source>
</evidence>
<dbReference type="InterPro" id="IPR042178">
    <property type="entry name" value="Serpin_sf_1"/>
</dbReference>
<evidence type="ECO:0000313" key="4">
    <source>
        <dbReference type="Proteomes" id="UP000294901"/>
    </source>
</evidence>
<dbReference type="OrthoDB" id="9764871at2"/>
<dbReference type="Proteomes" id="UP000294901">
    <property type="component" value="Unassembled WGS sequence"/>
</dbReference>
<gene>
    <name evidence="3" type="ORF">C8E87_5931</name>
</gene>
<organism evidence="3 4">
    <name type="scientific">Paractinoplanes brasiliensis</name>
    <dbReference type="NCBI Taxonomy" id="52695"/>
    <lineage>
        <taxon>Bacteria</taxon>
        <taxon>Bacillati</taxon>
        <taxon>Actinomycetota</taxon>
        <taxon>Actinomycetes</taxon>
        <taxon>Micromonosporales</taxon>
        <taxon>Micromonosporaceae</taxon>
        <taxon>Paractinoplanes</taxon>
    </lineage>
</organism>
<dbReference type="AlphaFoldDB" id="A0A4R6K3A2"/>
<dbReference type="Gene3D" id="2.30.39.10">
    <property type="entry name" value="Alpha-1-antitrypsin, domain 1"/>
    <property type="match status" value="1"/>
</dbReference>